<reference evidence="2" key="1">
    <citation type="submission" date="2013-12" db="EMBL/GenBank/DDBJ databases">
        <authorList>
            <person name="Omoto C.K."/>
            <person name="Sibley D."/>
            <person name="Venepally P."/>
            <person name="Hadjithomas M."/>
            <person name="Karamycheva S."/>
            <person name="Brunk B."/>
            <person name="Roos D."/>
            <person name="Caler E."/>
            <person name="Lorenzi H."/>
        </authorList>
    </citation>
    <scope>NUCLEOTIDE SEQUENCE</scope>
</reference>
<evidence type="ECO:0000259" key="1">
    <source>
        <dbReference type="PROSITE" id="PS50878"/>
    </source>
</evidence>
<dbReference type="Proteomes" id="UP000019763">
    <property type="component" value="Unassembled WGS sequence"/>
</dbReference>
<dbReference type="InterPro" id="IPR043502">
    <property type="entry name" value="DNA/RNA_pol_sf"/>
</dbReference>
<dbReference type="RefSeq" id="XP_011133918.1">
    <property type="nucleotide sequence ID" value="XM_011135616.1"/>
</dbReference>
<dbReference type="SUPFAM" id="SSF56672">
    <property type="entry name" value="DNA/RNA polymerases"/>
    <property type="match status" value="1"/>
</dbReference>
<feature type="domain" description="Reverse transcriptase" evidence="1">
    <location>
        <begin position="1"/>
        <end position="85"/>
    </location>
</feature>
<gene>
    <name evidence="2" type="ORF">GNI_223520</name>
</gene>
<feature type="non-terminal residue" evidence="2">
    <location>
        <position position="1"/>
    </location>
</feature>
<sequence length="253" mass="29082">KMPMGAKTAPKHFANVMGLVLGRLRTEDRVNTRSYQDDIIIAANTREELEERYRRVTNHLRSLGFKINPEKSSLAEEIDILGYRFTRDKITIPEPKERAIRNALRSKNVKQVIRATHQLGYYKTILSPALRDSAIKLRQVLSKVGHFTQVARDLRKALDVAWMCPREEPWGAKRIEIYVDASDTAAGLHVRYNGNCVLEETLPLTHTMTNLASFKEIQGAYKLLVKYRGHIRHIDDTCEKVILTDNLRLYQGL</sequence>
<evidence type="ECO:0000313" key="2">
    <source>
        <dbReference type="EMBL" id="EZG42803.1"/>
    </source>
</evidence>
<dbReference type="VEuPathDB" id="CryptoDB:GNI_223520"/>
<protein>
    <submittedName>
        <fullName evidence="2">Retrovirus polyprotein</fullName>
    </submittedName>
</protein>
<dbReference type="PROSITE" id="PS50878">
    <property type="entry name" value="RT_POL"/>
    <property type="match status" value="1"/>
</dbReference>
<dbReference type="Gene3D" id="3.30.70.270">
    <property type="match status" value="1"/>
</dbReference>
<dbReference type="OrthoDB" id="492601at2759"/>
<dbReference type="PANTHER" id="PTHR33064">
    <property type="entry name" value="POL PROTEIN"/>
    <property type="match status" value="1"/>
</dbReference>
<dbReference type="AlphaFoldDB" id="A0A023AWJ3"/>
<comment type="caution">
    <text evidence="2">The sequence shown here is derived from an EMBL/GenBank/DDBJ whole genome shotgun (WGS) entry which is preliminary data.</text>
</comment>
<proteinExistence type="predicted"/>
<name>A0A023AWJ3_GRENI</name>
<dbReference type="EMBL" id="AFNH02001773">
    <property type="protein sequence ID" value="EZG42803.1"/>
    <property type="molecule type" value="Genomic_DNA"/>
</dbReference>
<feature type="non-terminal residue" evidence="2">
    <location>
        <position position="253"/>
    </location>
</feature>
<organism evidence="2 3">
    <name type="scientific">Gregarina niphandrodes</name>
    <name type="common">Septate eugregarine</name>
    <dbReference type="NCBI Taxonomy" id="110365"/>
    <lineage>
        <taxon>Eukaryota</taxon>
        <taxon>Sar</taxon>
        <taxon>Alveolata</taxon>
        <taxon>Apicomplexa</taxon>
        <taxon>Conoidasida</taxon>
        <taxon>Gregarinasina</taxon>
        <taxon>Eugregarinorida</taxon>
        <taxon>Gregarinidae</taxon>
        <taxon>Gregarina</taxon>
    </lineage>
</organism>
<dbReference type="Pfam" id="PF00078">
    <property type="entry name" value="RVT_1"/>
    <property type="match status" value="1"/>
</dbReference>
<dbReference type="InterPro" id="IPR051320">
    <property type="entry name" value="Viral_Replic_Matur_Polypro"/>
</dbReference>
<dbReference type="GeneID" id="22916643"/>
<accession>A0A023AWJ3</accession>
<keyword evidence="3" id="KW-1185">Reference proteome</keyword>
<evidence type="ECO:0000313" key="3">
    <source>
        <dbReference type="Proteomes" id="UP000019763"/>
    </source>
</evidence>
<dbReference type="PANTHER" id="PTHR33064:SF37">
    <property type="entry name" value="RIBONUCLEASE H"/>
    <property type="match status" value="1"/>
</dbReference>
<dbReference type="InterPro" id="IPR043128">
    <property type="entry name" value="Rev_trsase/Diguanyl_cyclase"/>
</dbReference>
<dbReference type="InterPro" id="IPR000477">
    <property type="entry name" value="RT_dom"/>
</dbReference>